<comment type="similarity">
    <text evidence="2">Belongs to the resistance-nodulation-cell division (RND) (TC 2.A.6) family.</text>
</comment>
<evidence type="ECO:0000256" key="5">
    <source>
        <dbReference type="ARBA" id="ARBA00022519"/>
    </source>
</evidence>
<dbReference type="GO" id="GO:0005886">
    <property type="term" value="C:plasma membrane"/>
    <property type="evidence" value="ECO:0007669"/>
    <property type="project" value="UniProtKB-SubCell"/>
</dbReference>
<dbReference type="Gene3D" id="3.30.2090.10">
    <property type="entry name" value="Multidrug efflux transporter AcrB TolC docking domain, DN and DC subdomains"/>
    <property type="match status" value="2"/>
</dbReference>
<gene>
    <name evidence="10" type="ORF">IAC51_06975</name>
</gene>
<keyword evidence="8 9" id="KW-0472">Membrane</keyword>
<feature type="transmembrane region" description="Helical" evidence="9">
    <location>
        <begin position="540"/>
        <end position="557"/>
    </location>
</feature>
<dbReference type="Gene3D" id="3.30.70.1320">
    <property type="entry name" value="Multidrug efflux transporter AcrB pore domain like"/>
    <property type="match status" value="1"/>
</dbReference>
<feature type="transmembrane region" description="Helical" evidence="9">
    <location>
        <begin position="900"/>
        <end position="920"/>
    </location>
</feature>
<evidence type="ECO:0000256" key="1">
    <source>
        <dbReference type="ARBA" id="ARBA00004429"/>
    </source>
</evidence>
<evidence type="ECO:0000256" key="9">
    <source>
        <dbReference type="SAM" id="Phobius"/>
    </source>
</evidence>
<evidence type="ECO:0000313" key="11">
    <source>
        <dbReference type="Proteomes" id="UP000712007"/>
    </source>
</evidence>
<proteinExistence type="inferred from homology"/>
<evidence type="ECO:0000256" key="7">
    <source>
        <dbReference type="ARBA" id="ARBA00022989"/>
    </source>
</evidence>
<dbReference type="InterPro" id="IPR027463">
    <property type="entry name" value="AcrB_DN_DC_subdom"/>
</dbReference>
<sequence>MKLKMFIDRPILSCVISVFILLLGLISLTQLPMEQYPDIAPPTISVSASYTGASAETVMKSVIEPLEQSINGVENMMYMTSEAANNGSASITVYFKQGTDPDMATINTKNRVSEAEGQLPAEVTKIGVTVKKRQNSNLKIIALYSPNGTYDERFITNYFKINLEPRLARITGVGYVNVMGGDYAMRIWLNPEKMAHYSLVPNDVVAVLGEQNVEAPTGNLGEDSKNTFQYTLKYRGRYETPEEFENMVIKALPSGEVLRLKDIATVELGSQTYGFESRVNGKPGVSAMISQIAGTNANEIITEIDKVLVDIRKDLPKDLVLADMMSAKDFLDASIHSVVKTLIEALILVVLVVYFFLQSVRSTIIPTVSIIVSLVGTFAFMIVAGFSLNLITLFALVLVIGTVCDDAIVVVEAVQAQFDAGVKSPYQATIRAMDGISAAVITSSLVFMAVFIPTSFMGGTSGIFYTQFGLTMAVAVGISAINALTLSPALCALIMTPHEEVVAGRKASFSSRFHHAFEASFNRLIFKYKSGVKVFLNHRWIAVALLVVAGALLVYLMRTTKTGLVPDEDMGALFVNVSTPPGSNLTQTQKAIEEVEACIKDIPQIDRYSTTAGFGFFSGQSPAGGMLIIRLKNWDERKGKENEINAVISELYRRTADIKSASLFIFAQPTIAGYGMGNGFELNIQDKAGGDIADLLKYTRSMIEKLNQRPEIQTAYTTFDIKYPQYRVEVDAVKCKRINVSPSDVLSVLSGYIGGNYASNINRFSKVYRVMLQASPEYRLDKESLNNMFVRSSSGEMVPIGQLVTLERVYGAQTLSRFNMYNSISVNGLPAAGYSSGEALKAIEEVAAETLPAGYGYEFGGMSREIASTSSGSTAVIFVLCTIFIYLILCALYESMFIPLAVILSVPFGLMGSFLFSKMFGLENNVYMQTGLIMLIGLLSKTAILLTEYASTMRKQGMSIAQAALSSAGVRLRPILMTALTMIIGLFPLMVATGAGANGNISLSVGTVGGMTIGTLALLFIVPPLFIIFQTIEEKVMPDRRAEIEEEDKKRLED</sequence>
<feature type="transmembrane region" description="Helical" evidence="9">
    <location>
        <begin position="338"/>
        <end position="357"/>
    </location>
</feature>
<name>A0A940DL22_9BACT</name>
<dbReference type="GO" id="GO:0015562">
    <property type="term" value="F:efflux transmembrane transporter activity"/>
    <property type="evidence" value="ECO:0007669"/>
    <property type="project" value="InterPro"/>
</dbReference>
<feature type="transmembrane region" description="Helical" evidence="9">
    <location>
        <begin position="926"/>
        <end position="946"/>
    </location>
</feature>
<keyword evidence="4" id="KW-1003">Cell membrane</keyword>
<feature type="transmembrane region" description="Helical" evidence="9">
    <location>
        <begin position="1008"/>
        <end position="1032"/>
    </location>
</feature>
<dbReference type="EMBL" id="JADIMV010000120">
    <property type="protein sequence ID" value="MBO8440376.1"/>
    <property type="molecule type" value="Genomic_DNA"/>
</dbReference>
<dbReference type="GO" id="GO:0009636">
    <property type="term" value="P:response to toxic substance"/>
    <property type="evidence" value="ECO:0007669"/>
    <property type="project" value="UniProtKB-ARBA"/>
</dbReference>
<dbReference type="Gene3D" id="1.20.1640.10">
    <property type="entry name" value="Multidrug efflux transporter AcrB transmembrane domain"/>
    <property type="match status" value="2"/>
</dbReference>
<evidence type="ECO:0000256" key="3">
    <source>
        <dbReference type="ARBA" id="ARBA00022448"/>
    </source>
</evidence>
<dbReference type="Gene3D" id="3.30.70.1440">
    <property type="entry name" value="Multidrug efflux transporter AcrB pore domain"/>
    <property type="match status" value="1"/>
</dbReference>
<dbReference type="NCBIfam" id="TIGR00915">
    <property type="entry name" value="2A0602"/>
    <property type="match status" value="1"/>
</dbReference>
<dbReference type="Gene3D" id="3.30.70.1430">
    <property type="entry name" value="Multidrug efflux transporter AcrB pore domain"/>
    <property type="match status" value="2"/>
</dbReference>
<feature type="transmembrane region" description="Helical" evidence="9">
    <location>
        <begin position="975"/>
        <end position="996"/>
    </location>
</feature>
<organism evidence="10 11">
    <name type="scientific">Candidatus Aphodosoma intestinipullorum</name>
    <dbReference type="NCBI Taxonomy" id="2840674"/>
    <lineage>
        <taxon>Bacteria</taxon>
        <taxon>Pseudomonadati</taxon>
        <taxon>Bacteroidota</taxon>
        <taxon>Bacteroidia</taxon>
        <taxon>Bacteroidales</taxon>
        <taxon>Candidatus Aphodosoma</taxon>
    </lineage>
</organism>
<reference evidence="10" key="1">
    <citation type="submission" date="2020-10" db="EMBL/GenBank/DDBJ databases">
        <authorList>
            <person name="Gilroy R."/>
        </authorList>
    </citation>
    <scope>NUCLEOTIDE SEQUENCE</scope>
    <source>
        <strain evidence="10">3924</strain>
    </source>
</reference>
<comment type="subcellular location">
    <subcellularLocation>
        <location evidence="1">Cell inner membrane</location>
        <topology evidence="1">Multi-pass membrane protein</topology>
    </subcellularLocation>
</comment>
<dbReference type="Proteomes" id="UP000712007">
    <property type="component" value="Unassembled WGS sequence"/>
</dbReference>
<evidence type="ECO:0000256" key="2">
    <source>
        <dbReference type="ARBA" id="ARBA00010942"/>
    </source>
</evidence>
<evidence type="ECO:0000313" key="10">
    <source>
        <dbReference type="EMBL" id="MBO8440376.1"/>
    </source>
</evidence>
<evidence type="ECO:0000256" key="6">
    <source>
        <dbReference type="ARBA" id="ARBA00022692"/>
    </source>
</evidence>
<keyword evidence="7 9" id="KW-1133">Transmembrane helix</keyword>
<keyword evidence="5" id="KW-0997">Cell inner membrane</keyword>
<feature type="transmembrane region" description="Helical" evidence="9">
    <location>
        <begin position="468"/>
        <end position="496"/>
    </location>
</feature>
<accession>A0A940DL22</accession>
<dbReference type="PANTHER" id="PTHR32063">
    <property type="match status" value="1"/>
</dbReference>
<keyword evidence="3" id="KW-0813">Transport</keyword>
<dbReference type="FunFam" id="3.30.70.1430:FF:000001">
    <property type="entry name" value="Efflux pump membrane transporter"/>
    <property type="match status" value="1"/>
</dbReference>
<dbReference type="PRINTS" id="PR00702">
    <property type="entry name" value="ACRIFLAVINRP"/>
</dbReference>
<dbReference type="PANTHER" id="PTHR32063:SF9">
    <property type="entry name" value="SIMILAR TO MULTIDRUG RESISTANCE PROTEIN MEXB"/>
    <property type="match status" value="1"/>
</dbReference>
<dbReference type="InterPro" id="IPR004764">
    <property type="entry name" value="MdtF-like"/>
</dbReference>
<dbReference type="AlphaFoldDB" id="A0A940DL22"/>
<protein>
    <submittedName>
        <fullName evidence="10">Efflux RND transporter permease subunit</fullName>
    </submittedName>
</protein>
<evidence type="ECO:0000256" key="4">
    <source>
        <dbReference type="ARBA" id="ARBA00022475"/>
    </source>
</evidence>
<comment type="caution">
    <text evidence="10">The sequence shown here is derived from an EMBL/GenBank/DDBJ whole genome shotgun (WGS) entry which is preliminary data.</text>
</comment>
<dbReference type="SUPFAM" id="SSF82866">
    <property type="entry name" value="Multidrug efflux transporter AcrB transmembrane domain"/>
    <property type="match status" value="2"/>
</dbReference>
<dbReference type="GO" id="GO:0042910">
    <property type="term" value="F:xenobiotic transmembrane transporter activity"/>
    <property type="evidence" value="ECO:0007669"/>
    <property type="project" value="TreeGrafter"/>
</dbReference>
<dbReference type="SUPFAM" id="SSF82693">
    <property type="entry name" value="Multidrug efflux transporter AcrB pore domain, PN1, PN2, PC1 and PC2 subdomains"/>
    <property type="match status" value="4"/>
</dbReference>
<feature type="transmembrane region" description="Helical" evidence="9">
    <location>
        <begin position="390"/>
        <end position="414"/>
    </location>
</feature>
<dbReference type="Pfam" id="PF00873">
    <property type="entry name" value="ACR_tran"/>
    <property type="match status" value="1"/>
</dbReference>
<feature type="transmembrane region" description="Helical" evidence="9">
    <location>
        <begin position="872"/>
        <end position="893"/>
    </location>
</feature>
<reference evidence="10" key="2">
    <citation type="journal article" date="2021" name="PeerJ">
        <title>Extensive microbial diversity within the chicken gut microbiome revealed by metagenomics and culture.</title>
        <authorList>
            <person name="Gilroy R."/>
            <person name="Ravi A."/>
            <person name="Getino M."/>
            <person name="Pursley I."/>
            <person name="Horton D.L."/>
            <person name="Alikhan N.F."/>
            <person name="Baker D."/>
            <person name="Gharbi K."/>
            <person name="Hall N."/>
            <person name="Watson M."/>
            <person name="Adriaenssens E.M."/>
            <person name="Foster-Nyarko E."/>
            <person name="Jarju S."/>
            <person name="Secka A."/>
            <person name="Antonio M."/>
            <person name="Oren A."/>
            <person name="Chaudhuri R.R."/>
            <person name="La Ragione R."/>
            <person name="Hildebrand F."/>
            <person name="Pallen M.J."/>
        </authorList>
    </citation>
    <scope>NUCLEOTIDE SEQUENCE</scope>
    <source>
        <strain evidence="10">3924</strain>
    </source>
</reference>
<dbReference type="InterPro" id="IPR001036">
    <property type="entry name" value="Acrflvin-R"/>
</dbReference>
<keyword evidence="6 9" id="KW-0812">Transmembrane</keyword>
<feature type="transmembrane region" description="Helical" evidence="9">
    <location>
        <begin position="435"/>
        <end position="456"/>
    </location>
</feature>
<evidence type="ECO:0000256" key="8">
    <source>
        <dbReference type="ARBA" id="ARBA00023136"/>
    </source>
</evidence>
<dbReference type="SUPFAM" id="SSF82714">
    <property type="entry name" value="Multidrug efflux transporter AcrB TolC docking domain, DN and DC subdomains"/>
    <property type="match status" value="2"/>
</dbReference>
<feature type="transmembrane region" description="Helical" evidence="9">
    <location>
        <begin position="364"/>
        <end position="384"/>
    </location>
</feature>